<gene>
    <name evidence="2" type="ORF">BLW93_04175</name>
</gene>
<sequence length="187" mass="22454">MIFFISDTHFYHRSIINLSAFRFEGFENRILENLERILTEKDILYHLGDFTWHGKDGDGFLKRWQALPCRKVLVKGNHDEIPAEILPRYFDEIVPFFKLLDFRGKRFFLSHYPALDLRKKERYRDRIARVRWLFNFYRCDYLIHGHVHRNIEGVHCGCFICGIKCLNVNVEFTGYRPVPIEEVIKIG</sequence>
<reference evidence="2 3" key="1">
    <citation type="submission" date="2016-10" db="EMBL/GenBank/DDBJ databases">
        <title>Genome sequence of a sulfur-reducing bacterium Desulfurobacterium indicum K6013.</title>
        <authorList>
            <person name="Cao J."/>
            <person name="Shao Z."/>
            <person name="Alain K."/>
            <person name="Jebbar M."/>
        </authorList>
    </citation>
    <scope>NUCLEOTIDE SEQUENCE [LARGE SCALE GENOMIC DNA]</scope>
    <source>
        <strain evidence="2 3">K6013</strain>
    </source>
</reference>
<comment type="caution">
    <text evidence="2">The sequence shown here is derived from an EMBL/GenBank/DDBJ whole genome shotgun (WGS) entry which is preliminary data.</text>
</comment>
<dbReference type="Proteomes" id="UP000187408">
    <property type="component" value="Unassembled WGS sequence"/>
</dbReference>
<dbReference type="SUPFAM" id="SSF56300">
    <property type="entry name" value="Metallo-dependent phosphatases"/>
    <property type="match status" value="1"/>
</dbReference>
<protein>
    <recommendedName>
        <fullName evidence="1">Calcineurin-like phosphoesterase domain-containing protein</fullName>
    </recommendedName>
</protein>
<dbReference type="EMBL" id="MOEN01000012">
    <property type="protein sequence ID" value="OMH40602.1"/>
    <property type="molecule type" value="Genomic_DNA"/>
</dbReference>
<evidence type="ECO:0000313" key="3">
    <source>
        <dbReference type="Proteomes" id="UP000187408"/>
    </source>
</evidence>
<evidence type="ECO:0000259" key="1">
    <source>
        <dbReference type="Pfam" id="PF00149"/>
    </source>
</evidence>
<name>A0A1R1MLB6_9BACT</name>
<dbReference type="AlphaFoldDB" id="A0A1R1MLB6"/>
<dbReference type="Pfam" id="PF00149">
    <property type="entry name" value="Metallophos"/>
    <property type="match status" value="1"/>
</dbReference>
<dbReference type="Gene3D" id="3.60.21.10">
    <property type="match status" value="1"/>
</dbReference>
<evidence type="ECO:0000313" key="2">
    <source>
        <dbReference type="EMBL" id="OMH40602.1"/>
    </source>
</evidence>
<organism evidence="2 3">
    <name type="scientific">Desulfurobacterium indicum</name>
    <dbReference type="NCBI Taxonomy" id="1914305"/>
    <lineage>
        <taxon>Bacteria</taxon>
        <taxon>Pseudomonadati</taxon>
        <taxon>Aquificota</taxon>
        <taxon>Aquificia</taxon>
        <taxon>Desulfurobacteriales</taxon>
        <taxon>Desulfurobacteriaceae</taxon>
        <taxon>Desulfurobacterium</taxon>
    </lineage>
</organism>
<dbReference type="GO" id="GO:0016787">
    <property type="term" value="F:hydrolase activity"/>
    <property type="evidence" value="ECO:0007669"/>
    <property type="project" value="InterPro"/>
</dbReference>
<keyword evidence="3" id="KW-1185">Reference proteome</keyword>
<feature type="domain" description="Calcineurin-like phosphoesterase" evidence="1">
    <location>
        <begin position="2"/>
        <end position="149"/>
    </location>
</feature>
<dbReference type="InterPro" id="IPR004843">
    <property type="entry name" value="Calcineurin-like_PHP"/>
</dbReference>
<dbReference type="RefSeq" id="WP_076712859.1">
    <property type="nucleotide sequence ID" value="NZ_MOEN01000012.1"/>
</dbReference>
<dbReference type="InterPro" id="IPR029052">
    <property type="entry name" value="Metallo-depent_PP-like"/>
</dbReference>
<proteinExistence type="predicted"/>
<dbReference type="STRING" id="1914305.BLW93_04175"/>
<dbReference type="OrthoDB" id="5380073at2"/>
<accession>A0A1R1MLB6</accession>